<feature type="compositionally biased region" description="Basic and acidic residues" evidence="7">
    <location>
        <begin position="253"/>
        <end position="266"/>
    </location>
</feature>
<feature type="region of interest" description="Disordered" evidence="7">
    <location>
        <begin position="229"/>
        <end position="300"/>
    </location>
</feature>
<accession>A0A7U2ES82</accession>
<dbReference type="SUPFAM" id="SSF57667">
    <property type="entry name" value="beta-beta-alpha zinc fingers"/>
    <property type="match status" value="1"/>
</dbReference>
<dbReference type="EMBL" id="CP069024">
    <property type="protein sequence ID" value="QRC92125.1"/>
    <property type="molecule type" value="Genomic_DNA"/>
</dbReference>
<dbReference type="InterPro" id="IPR013087">
    <property type="entry name" value="Znf_C2H2_type"/>
</dbReference>
<organism evidence="9 10">
    <name type="scientific">Phaeosphaeria nodorum (strain SN15 / ATCC MYA-4574 / FGSC 10173)</name>
    <name type="common">Glume blotch fungus</name>
    <name type="synonym">Parastagonospora nodorum</name>
    <dbReference type="NCBI Taxonomy" id="321614"/>
    <lineage>
        <taxon>Eukaryota</taxon>
        <taxon>Fungi</taxon>
        <taxon>Dikarya</taxon>
        <taxon>Ascomycota</taxon>
        <taxon>Pezizomycotina</taxon>
        <taxon>Dothideomycetes</taxon>
        <taxon>Pleosporomycetidae</taxon>
        <taxon>Pleosporales</taxon>
        <taxon>Pleosporineae</taxon>
        <taxon>Phaeosphaeriaceae</taxon>
        <taxon>Parastagonospora</taxon>
    </lineage>
</organism>
<evidence type="ECO:0000256" key="4">
    <source>
        <dbReference type="ARBA" id="ARBA00022833"/>
    </source>
</evidence>
<feature type="region of interest" description="Disordered" evidence="7">
    <location>
        <begin position="452"/>
        <end position="477"/>
    </location>
</feature>
<protein>
    <recommendedName>
        <fullName evidence="5">C2H2 type master regulator of conidiophore development brlA</fullName>
    </recommendedName>
</protein>
<evidence type="ECO:0000313" key="10">
    <source>
        <dbReference type="Proteomes" id="UP000663193"/>
    </source>
</evidence>
<keyword evidence="10" id="KW-1185">Reference proteome</keyword>
<keyword evidence="4" id="KW-0862">Zinc</keyword>
<dbReference type="PANTHER" id="PTHR14003">
    <property type="entry name" value="TRANSCRIPTIONAL REPRESSOR PROTEIN YY"/>
    <property type="match status" value="1"/>
</dbReference>
<evidence type="ECO:0000256" key="5">
    <source>
        <dbReference type="ARBA" id="ARBA00044085"/>
    </source>
</evidence>
<feature type="compositionally biased region" description="Basic and acidic residues" evidence="7">
    <location>
        <begin position="466"/>
        <end position="477"/>
    </location>
</feature>
<dbReference type="Proteomes" id="UP000663193">
    <property type="component" value="Chromosome 2"/>
</dbReference>
<dbReference type="VEuPathDB" id="FungiDB:JI435_022860"/>
<proteinExistence type="predicted"/>
<dbReference type="Gene3D" id="3.30.160.60">
    <property type="entry name" value="Classic Zinc Finger"/>
    <property type="match status" value="2"/>
</dbReference>
<dbReference type="OrthoDB" id="10018191at2759"/>
<dbReference type="GO" id="GO:0006357">
    <property type="term" value="P:regulation of transcription by RNA polymerase II"/>
    <property type="evidence" value="ECO:0007669"/>
    <property type="project" value="UniProtKB-ARBA"/>
</dbReference>
<feature type="domain" description="C2H2-type" evidence="8">
    <location>
        <begin position="339"/>
        <end position="372"/>
    </location>
</feature>
<gene>
    <name evidence="9" type="ORF">JI435_022860</name>
</gene>
<keyword evidence="1" id="KW-0479">Metal-binding</keyword>
<evidence type="ECO:0000313" key="9">
    <source>
        <dbReference type="EMBL" id="QRC92125.1"/>
    </source>
</evidence>
<evidence type="ECO:0000256" key="7">
    <source>
        <dbReference type="SAM" id="MobiDB-lite"/>
    </source>
</evidence>
<reference evidence="10" key="1">
    <citation type="journal article" date="2021" name="BMC Genomics">
        <title>Chromosome-level genome assembly and manually-curated proteome of model necrotroph Parastagonospora nodorum Sn15 reveals a genome-wide trove of candidate effector homologs, and redundancy of virulence-related functions within an accessory chromosome.</title>
        <authorList>
            <person name="Bertazzoni S."/>
            <person name="Jones D.A.B."/>
            <person name="Phan H.T."/>
            <person name="Tan K.-C."/>
            <person name="Hane J.K."/>
        </authorList>
    </citation>
    <scope>NUCLEOTIDE SEQUENCE [LARGE SCALE GENOMIC DNA]</scope>
    <source>
        <strain evidence="10">SN15 / ATCC MYA-4574 / FGSC 10173)</strain>
    </source>
</reference>
<dbReference type="PROSITE" id="PS50157">
    <property type="entry name" value="ZINC_FINGER_C2H2_2"/>
    <property type="match status" value="1"/>
</dbReference>
<evidence type="ECO:0000256" key="1">
    <source>
        <dbReference type="ARBA" id="ARBA00022723"/>
    </source>
</evidence>
<evidence type="ECO:0000256" key="6">
    <source>
        <dbReference type="PROSITE-ProRule" id="PRU00042"/>
    </source>
</evidence>
<dbReference type="PROSITE" id="PS00028">
    <property type="entry name" value="ZINC_FINGER_C2H2_1"/>
    <property type="match status" value="1"/>
</dbReference>
<sequence length="477" mass="53339">MLTTNDSHEALQSIMWTNNARYSREETAEGFQISPCLTASSGLLTPPSNYNLEARRNSAASSLSSLGPTTPIYGRFSDHGFGSVSAIEPCQDHSMETLAMGYTFKAPGHDSNSFGNWSSLVQPNGFEHAGPMRMSQTFVPQSSMAQSPMAAYTGVDSQSSSVPVSCATSFSSVSYGDYHGQLHDEADHVQTSDGIWPYQYALANMISAPTMAPNEALLGGEYVPVDTASHDTDMSSYDDADMPLARSPQDVTVKTEDPETSSDERRIRRSIWVSSTGGKSVKKEEQSGISKKKSRKTRSKAIPRLRDEHFEIWMDDDVEQIPGTKKWRRNGGNTSGKPQICKIEIGGMPCGRKFQRQEHLHRHEKTHSGNKPYVCQLCQTQFNRNDNCWEHYWTHVHRPGKKNGRNKKHSLKRVLSFIQDSKHIEKLHNKWRKEVGYEYDPETDPQALEEAQMEAAGNEGPGSSIMKHDNMKIRSKL</sequence>
<dbReference type="InterPro" id="IPR036236">
    <property type="entry name" value="Znf_C2H2_sf"/>
</dbReference>
<keyword evidence="2" id="KW-0677">Repeat</keyword>
<evidence type="ECO:0000256" key="2">
    <source>
        <dbReference type="ARBA" id="ARBA00022737"/>
    </source>
</evidence>
<feature type="compositionally biased region" description="Basic residues" evidence="7">
    <location>
        <begin position="290"/>
        <end position="300"/>
    </location>
</feature>
<dbReference type="AlphaFoldDB" id="A0A7U2ES82"/>
<evidence type="ECO:0000259" key="8">
    <source>
        <dbReference type="PROSITE" id="PS50157"/>
    </source>
</evidence>
<keyword evidence="3 6" id="KW-0863">Zinc-finger</keyword>
<dbReference type="GO" id="GO:0008270">
    <property type="term" value="F:zinc ion binding"/>
    <property type="evidence" value="ECO:0007669"/>
    <property type="project" value="UniProtKB-KW"/>
</dbReference>
<name>A0A7U2ES82_PHANO</name>
<evidence type="ECO:0000256" key="3">
    <source>
        <dbReference type="ARBA" id="ARBA00022771"/>
    </source>
</evidence>
<dbReference type="PANTHER" id="PTHR14003:SF19">
    <property type="entry name" value="YY2 TRANSCRIPTION FACTOR"/>
    <property type="match status" value="1"/>
</dbReference>